<feature type="domain" description="DUF8004" evidence="1">
    <location>
        <begin position="113"/>
        <end position="182"/>
    </location>
</feature>
<evidence type="ECO:0000259" key="1">
    <source>
        <dbReference type="Pfam" id="PF26013"/>
    </source>
</evidence>
<dbReference type="AlphaFoldDB" id="T5AKC2"/>
<reference evidence="2 3" key="1">
    <citation type="journal article" date="2013" name="Chin. Sci. Bull.">
        <title>Genome survey uncovers the secrets of sex and lifestyle in caterpillar fungus.</title>
        <authorList>
            <person name="Hu X."/>
            <person name="Zhang Y."/>
            <person name="Xiao G."/>
            <person name="Zheng P."/>
            <person name="Xia Y."/>
            <person name="Zhang X."/>
            <person name="St Leger R.J."/>
            <person name="Liu X."/>
            <person name="Wang C."/>
        </authorList>
    </citation>
    <scope>NUCLEOTIDE SEQUENCE [LARGE SCALE GENOMIC DNA]</scope>
    <source>
        <strain evidence="3">Co18 / CGMCC 3.14243</strain>
        <tissue evidence="2">Fruit-body</tissue>
    </source>
</reference>
<dbReference type="InterPro" id="IPR058317">
    <property type="entry name" value="DUF8004"/>
</dbReference>
<dbReference type="Pfam" id="PF26013">
    <property type="entry name" value="DUF8004"/>
    <property type="match status" value="1"/>
</dbReference>
<proteinExistence type="predicted"/>
<dbReference type="PANTHER" id="PTHR39601:SF1">
    <property type="entry name" value="CHORIOGENIN HMINOR"/>
    <property type="match status" value="1"/>
</dbReference>
<accession>T5AKC2</accession>
<dbReference type="PANTHER" id="PTHR39601">
    <property type="entry name" value="CHORIOGENIN HMINOR"/>
    <property type="match status" value="1"/>
</dbReference>
<protein>
    <recommendedName>
        <fullName evidence="1">DUF8004 domain-containing protein</fullName>
    </recommendedName>
</protein>
<dbReference type="Proteomes" id="UP000019374">
    <property type="component" value="Unassembled WGS sequence"/>
</dbReference>
<dbReference type="HOGENOM" id="CLU_1475590_0_0_1"/>
<evidence type="ECO:0000313" key="3">
    <source>
        <dbReference type="Proteomes" id="UP000019374"/>
    </source>
</evidence>
<dbReference type="OrthoDB" id="4114825at2759"/>
<gene>
    <name evidence="2" type="ORF">OCS_01423</name>
</gene>
<dbReference type="eggNOG" id="ENOG502RYFW">
    <property type="taxonomic scope" value="Eukaryota"/>
</dbReference>
<name>T5AKC2_OPHSC</name>
<organism evidence="2 3">
    <name type="scientific">Ophiocordyceps sinensis (strain Co18 / CGMCC 3.14243)</name>
    <name type="common">Yarsagumba caterpillar fungus</name>
    <name type="synonym">Hirsutella sinensis</name>
    <dbReference type="NCBI Taxonomy" id="911162"/>
    <lineage>
        <taxon>Eukaryota</taxon>
        <taxon>Fungi</taxon>
        <taxon>Dikarya</taxon>
        <taxon>Ascomycota</taxon>
        <taxon>Pezizomycotina</taxon>
        <taxon>Sordariomycetes</taxon>
        <taxon>Hypocreomycetidae</taxon>
        <taxon>Hypocreales</taxon>
        <taxon>Ophiocordycipitaceae</taxon>
        <taxon>Ophiocordyceps</taxon>
    </lineage>
</organism>
<sequence>MASQSVANGFNPEAASPAAALRRWDGAKRTCVNRRRPEIEQWYRNNAGRNVELYVPPPSTLDRKRVADHHLATRNLLAWVTKGSIVGQHLGTALVTLFRSMHESRSPVADSVRDLVDYLDDKGYMSMTNQPHRALALLTLAETFQLRDLYVRAFVHCVGMRERLGASSEYQVGSPASTRAITS</sequence>
<evidence type="ECO:0000313" key="2">
    <source>
        <dbReference type="EMBL" id="EQL02861.1"/>
    </source>
</evidence>
<dbReference type="EMBL" id="KE652260">
    <property type="protein sequence ID" value="EQL02861.1"/>
    <property type="molecule type" value="Genomic_DNA"/>
</dbReference>